<name>A0A1P8U593_9MICO</name>
<dbReference type="KEGG" id="maur:BOH66_02435"/>
<evidence type="ECO:0000313" key="2">
    <source>
        <dbReference type="Proteomes" id="UP000187185"/>
    </source>
</evidence>
<proteinExistence type="predicted"/>
<dbReference type="RefSeq" id="WP_076688967.1">
    <property type="nucleotide sequence ID" value="NZ_CAUSXO010000003.1"/>
</dbReference>
<organism evidence="1 2">
    <name type="scientific">Microbacterium aurum</name>
    <dbReference type="NCBI Taxonomy" id="36805"/>
    <lineage>
        <taxon>Bacteria</taxon>
        <taxon>Bacillati</taxon>
        <taxon>Actinomycetota</taxon>
        <taxon>Actinomycetes</taxon>
        <taxon>Micrococcales</taxon>
        <taxon>Microbacteriaceae</taxon>
        <taxon>Microbacterium</taxon>
    </lineage>
</organism>
<gene>
    <name evidence="1" type="ORF">BOH66_02435</name>
</gene>
<reference evidence="1 2" key="1">
    <citation type="submission" date="2016-12" db="EMBL/GenBank/DDBJ databases">
        <title>Complete genome sequence of Microbacterium aurum KACC 15219.</title>
        <authorList>
            <person name="Jung Y."/>
            <person name="Shin J.-H."/>
            <person name="Lee Y.-J."/>
            <person name="Yi H."/>
            <person name="Bahn Y.-S."/>
            <person name="Kim J.F."/>
            <person name="Lee D.-W."/>
        </authorList>
    </citation>
    <scope>NUCLEOTIDE SEQUENCE [LARGE SCALE GENOMIC DNA]</scope>
    <source>
        <strain evidence="1 2">KACC 15219</strain>
    </source>
</reference>
<protein>
    <submittedName>
        <fullName evidence="1">Uncharacterized protein</fullName>
    </submittedName>
</protein>
<sequence length="192" mass="21437">MSESSYRDLAKEHLERIVPVSLYVTTRQRNAWHGTASLHYRGPISLSCTLSEAQAVAEDWRAQGSTFSIEQVPGLHLMSEWSDVIIVEFHSDISFLAWDQSQSDQIRRGAAMTDAIDALGTPGRWRSPRPSEQSFIARLLQPEEAPIPLGSRARFMAWSSVSHGGGYALEWNAHPGRHNASGVRRISRLAQD</sequence>
<keyword evidence="2" id="KW-1185">Reference proteome</keyword>
<accession>A0A1P8U593</accession>
<evidence type="ECO:0000313" key="1">
    <source>
        <dbReference type="EMBL" id="APZ33274.1"/>
    </source>
</evidence>
<dbReference type="AlphaFoldDB" id="A0A1P8U593"/>
<dbReference type="EMBL" id="CP018762">
    <property type="protein sequence ID" value="APZ33274.1"/>
    <property type="molecule type" value="Genomic_DNA"/>
</dbReference>
<dbReference type="Proteomes" id="UP000187185">
    <property type="component" value="Chromosome"/>
</dbReference>
<dbReference type="STRING" id="36805.BOH66_02435"/>